<keyword evidence="1" id="KW-0472">Membrane</keyword>
<keyword evidence="3" id="KW-1185">Reference proteome</keyword>
<dbReference type="InterPro" id="IPR021776">
    <property type="entry name" value="ActD"/>
</dbReference>
<evidence type="ECO:0000313" key="3">
    <source>
        <dbReference type="Proteomes" id="UP001150924"/>
    </source>
</evidence>
<evidence type="ECO:0000256" key="1">
    <source>
        <dbReference type="SAM" id="Phobius"/>
    </source>
</evidence>
<dbReference type="PANTHER" id="PTHR40394">
    <property type="entry name" value="LIPOPROTEIN-RELATED"/>
    <property type="match status" value="1"/>
</dbReference>
<reference evidence="2" key="1">
    <citation type="submission" date="2022-11" db="EMBL/GenBank/DDBJ databases">
        <title>Minimal conservation of predation-associated metabolite biosynthetic gene clusters underscores biosynthetic potential of Myxococcota including descriptions for ten novel species: Archangium lansinium sp. nov., Myxococcus landrumus sp. nov., Nannocystis bai.</title>
        <authorList>
            <person name="Ahearne A."/>
            <person name="Stevens C."/>
            <person name="Phillips K."/>
        </authorList>
    </citation>
    <scope>NUCLEOTIDE SEQUENCE</scope>
    <source>
        <strain evidence="2">Na p29</strain>
    </source>
</reference>
<proteinExistence type="predicted"/>
<keyword evidence="1" id="KW-1133">Transmembrane helix</keyword>
<dbReference type="RefSeq" id="WP_267772564.1">
    <property type="nucleotide sequence ID" value="NZ_JAPNKE010000002.1"/>
</dbReference>
<feature type="transmembrane region" description="Helical" evidence="1">
    <location>
        <begin position="53"/>
        <end position="75"/>
    </location>
</feature>
<dbReference type="AlphaFoldDB" id="A0A9X3F1R1"/>
<dbReference type="Pfam" id="PF11821">
    <property type="entry name" value="ActD"/>
    <property type="match status" value="1"/>
</dbReference>
<feature type="transmembrane region" description="Helical" evidence="1">
    <location>
        <begin position="95"/>
        <end position="117"/>
    </location>
</feature>
<organism evidence="2 3">
    <name type="scientific">Nannocystis pusilla</name>
    <dbReference type="NCBI Taxonomy" id="889268"/>
    <lineage>
        <taxon>Bacteria</taxon>
        <taxon>Pseudomonadati</taxon>
        <taxon>Myxococcota</taxon>
        <taxon>Polyangia</taxon>
        <taxon>Nannocystales</taxon>
        <taxon>Nannocystaceae</taxon>
        <taxon>Nannocystis</taxon>
    </lineage>
</organism>
<accession>A0A9X3F1R1</accession>
<gene>
    <name evidence="2" type="ORF">OV079_30645</name>
</gene>
<dbReference type="EMBL" id="JAPNKE010000002">
    <property type="protein sequence ID" value="MCY1009843.1"/>
    <property type="molecule type" value="Genomic_DNA"/>
</dbReference>
<dbReference type="Proteomes" id="UP001150924">
    <property type="component" value="Unassembled WGS sequence"/>
</dbReference>
<evidence type="ECO:0000313" key="2">
    <source>
        <dbReference type="EMBL" id="MCY1009843.1"/>
    </source>
</evidence>
<protein>
    <submittedName>
        <fullName evidence="2">DUF3341 domain-containing protein</fullName>
    </submittedName>
</protein>
<dbReference type="PANTHER" id="PTHR40394:SF2">
    <property type="entry name" value="QUINOL:CYTOCHROME C OXIDOREDUCTASE MEMBRANE PROTEIN"/>
    <property type="match status" value="1"/>
</dbReference>
<comment type="caution">
    <text evidence="2">The sequence shown here is derived from an EMBL/GenBank/DDBJ whole genome shotgun (WGS) entry which is preliminary data.</text>
</comment>
<keyword evidence="1" id="KW-0812">Transmembrane</keyword>
<name>A0A9X3F1R1_9BACT</name>
<sequence>MSGLRGLLAEFAGADDVLAAARAARRAGYVALEVFSPYPVEGVAEALAFRSRLAWVTFIAGLLGGATIFLFQGWVHAIDWHLDIGGRRSFAAPAFIVPTFEITILSAALATVFAMFVKNGLPRLHHPLFAIPAFERASQDRFFLFIGADDPRFAESAARAFLESLAPLEVHDVPR</sequence>